<evidence type="ECO:0008006" key="4">
    <source>
        <dbReference type="Google" id="ProtNLM"/>
    </source>
</evidence>
<dbReference type="AlphaFoldDB" id="A4VIK4"/>
<dbReference type="Pfam" id="PF14255">
    <property type="entry name" value="Zn_ribbon_21"/>
    <property type="match status" value="1"/>
</dbReference>
<name>A4VIK4_STUS1</name>
<dbReference type="KEGG" id="psa:PST_1107"/>
<evidence type="ECO:0000256" key="1">
    <source>
        <dbReference type="SAM" id="MobiDB-lite"/>
    </source>
</evidence>
<dbReference type="EMBL" id="CP000304">
    <property type="protein sequence ID" value="ABP78805.1"/>
    <property type="molecule type" value="Genomic_DNA"/>
</dbReference>
<dbReference type="HOGENOM" id="CLU_1538781_0_0_6"/>
<proteinExistence type="predicted"/>
<dbReference type="InterPro" id="IPR025990">
    <property type="entry name" value="zinc_ribbon_bacterial"/>
</dbReference>
<protein>
    <recommendedName>
        <fullName evidence="4">CPXCG motif-containing cysteine-rich protein</fullName>
    </recommendedName>
</protein>
<evidence type="ECO:0000313" key="3">
    <source>
        <dbReference type="Proteomes" id="UP000000233"/>
    </source>
</evidence>
<dbReference type="Proteomes" id="UP000000233">
    <property type="component" value="Chromosome"/>
</dbReference>
<sequence>MRQNVEKLPVGEQARHDSRYFGVGVGSDGFEFVHHALCKGNEERACSTGQGDLRNGPEPAGSYSWSTDAVSPDRLPMPATQRCHCEAHRVGLLKRCESTTFEDGDYSDKSRGGLMLETQVYQCPYCGEAVETTLDLSAGDQQYIEDCAVCCRPVQFDLRTDGVDWQLQVFREDE</sequence>
<reference evidence="2 3" key="1">
    <citation type="journal article" date="2008" name="Proc. Natl. Acad. Sci. U.S.A.">
        <title>Nitrogen fixation island and rhizosphere competence traits in the genome of root-associated Pseudomonas stutzeri A1501.</title>
        <authorList>
            <person name="Yan Y."/>
            <person name="Yang J."/>
            <person name="Dou Y."/>
            <person name="Chen M."/>
            <person name="Ping S."/>
            <person name="Peng J."/>
            <person name="Lu W."/>
            <person name="Zhang W."/>
            <person name="Yao Z."/>
            <person name="Li H."/>
            <person name="Liu W."/>
            <person name="He S."/>
            <person name="Geng L."/>
            <person name="Zhang X."/>
            <person name="Yang F."/>
            <person name="Yu H."/>
            <person name="Zhan Y."/>
            <person name="Li D."/>
            <person name="Lin Z."/>
            <person name="Wang Y."/>
            <person name="Elmerich C."/>
            <person name="Lin M."/>
            <person name="Jin Q."/>
        </authorList>
    </citation>
    <scope>NUCLEOTIDE SEQUENCE [LARGE SCALE GENOMIC DNA]</scope>
    <source>
        <strain evidence="2 3">A1501</strain>
    </source>
</reference>
<organism evidence="2 3">
    <name type="scientific">Stutzerimonas stutzeri (strain A1501)</name>
    <name type="common">Pseudomonas stutzeri</name>
    <dbReference type="NCBI Taxonomy" id="379731"/>
    <lineage>
        <taxon>Bacteria</taxon>
        <taxon>Pseudomonadati</taxon>
        <taxon>Pseudomonadota</taxon>
        <taxon>Gammaproteobacteria</taxon>
        <taxon>Pseudomonadales</taxon>
        <taxon>Pseudomonadaceae</taxon>
        <taxon>Stutzerimonas</taxon>
    </lineage>
</organism>
<keyword evidence="3" id="KW-1185">Reference proteome</keyword>
<evidence type="ECO:0000313" key="2">
    <source>
        <dbReference type="EMBL" id="ABP78805.1"/>
    </source>
</evidence>
<accession>A4VIK4</accession>
<feature type="region of interest" description="Disordered" evidence="1">
    <location>
        <begin position="48"/>
        <end position="68"/>
    </location>
</feature>
<gene>
    <name evidence="2" type="ordered locus">PST_1107</name>
</gene>
<dbReference type="eggNOG" id="ENOG5033AIZ">
    <property type="taxonomic scope" value="Bacteria"/>
</dbReference>